<feature type="transmembrane region" description="Helical" evidence="7">
    <location>
        <begin position="16"/>
        <end position="42"/>
    </location>
</feature>
<keyword evidence="6 7" id="KW-0472">Membrane</keyword>
<evidence type="ECO:0000256" key="4">
    <source>
        <dbReference type="ARBA" id="ARBA00022692"/>
    </source>
</evidence>
<dbReference type="InterPro" id="IPR051125">
    <property type="entry name" value="ABC-4/HrtB_transporter"/>
</dbReference>
<reference evidence="10 11" key="1">
    <citation type="submission" date="2020-05" db="EMBL/GenBank/DDBJ databases">
        <title>Complete genome of Desulfobulbus oligotrophicus.</title>
        <authorList>
            <person name="Podar M."/>
        </authorList>
    </citation>
    <scope>NUCLEOTIDE SEQUENCE [LARGE SCALE GENOMIC DNA]</scope>
    <source>
        <strain evidence="10 11">Prop6</strain>
    </source>
</reference>
<keyword evidence="5 7" id="KW-1133">Transmembrane helix</keyword>
<proteinExistence type="predicted"/>
<feature type="domain" description="MacB-like periplasmic core" evidence="9">
    <location>
        <begin position="47"/>
        <end position="235"/>
    </location>
</feature>
<feature type="transmembrane region" description="Helical" evidence="7">
    <location>
        <begin position="266"/>
        <end position="290"/>
    </location>
</feature>
<keyword evidence="4 7" id="KW-0812">Transmembrane</keyword>
<dbReference type="GO" id="GO:0005886">
    <property type="term" value="C:plasma membrane"/>
    <property type="evidence" value="ECO:0007669"/>
    <property type="project" value="UniProtKB-SubCell"/>
</dbReference>
<protein>
    <submittedName>
        <fullName evidence="10">FtsX-like permease family protein</fullName>
    </submittedName>
</protein>
<dbReference type="Pfam" id="PF02687">
    <property type="entry name" value="FtsX"/>
    <property type="match status" value="1"/>
</dbReference>
<dbReference type="EMBL" id="CP054140">
    <property type="protein sequence ID" value="QQG65141.1"/>
    <property type="molecule type" value="Genomic_DNA"/>
</dbReference>
<evidence type="ECO:0000256" key="7">
    <source>
        <dbReference type="SAM" id="Phobius"/>
    </source>
</evidence>
<dbReference type="InterPro" id="IPR003838">
    <property type="entry name" value="ABC3_permease_C"/>
</dbReference>
<evidence type="ECO:0000259" key="8">
    <source>
        <dbReference type="Pfam" id="PF02687"/>
    </source>
</evidence>
<evidence type="ECO:0000256" key="6">
    <source>
        <dbReference type="ARBA" id="ARBA00023136"/>
    </source>
</evidence>
<evidence type="ECO:0000256" key="1">
    <source>
        <dbReference type="ARBA" id="ARBA00004651"/>
    </source>
</evidence>
<gene>
    <name evidence="10" type="ORF">HP555_04290</name>
</gene>
<evidence type="ECO:0000256" key="2">
    <source>
        <dbReference type="ARBA" id="ARBA00022448"/>
    </source>
</evidence>
<keyword evidence="2" id="KW-0813">Transport</keyword>
<evidence type="ECO:0000313" key="11">
    <source>
        <dbReference type="Proteomes" id="UP000596092"/>
    </source>
</evidence>
<evidence type="ECO:0000256" key="5">
    <source>
        <dbReference type="ARBA" id="ARBA00022989"/>
    </source>
</evidence>
<feature type="transmembrane region" description="Helical" evidence="7">
    <location>
        <begin position="311"/>
        <end position="339"/>
    </location>
</feature>
<dbReference type="KEGG" id="dog:HP555_04290"/>
<evidence type="ECO:0000256" key="3">
    <source>
        <dbReference type="ARBA" id="ARBA00022475"/>
    </source>
</evidence>
<feature type="transmembrane region" description="Helical" evidence="7">
    <location>
        <begin position="351"/>
        <end position="371"/>
    </location>
</feature>
<dbReference type="Pfam" id="PF12704">
    <property type="entry name" value="MacB_PCD"/>
    <property type="match status" value="1"/>
</dbReference>
<keyword evidence="11" id="KW-1185">Reference proteome</keyword>
<evidence type="ECO:0000259" key="9">
    <source>
        <dbReference type="Pfam" id="PF12704"/>
    </source>
</evidence>
<sequence>MLSIALKMLLGDRGKYIGIITGIALASILMIQQPGILISIFARTYSFITDVALPDIWVMDPMVRFIDDSQPMLDTQLYRVRGVKGVEWAVPLYKGNTRVRMSNGQLVTSNMLGLDDATLIGGPAVILEGRLADLRLPDSVIIDEAGARGRLAKPPATPDGRPIPLKVGDMLEINDKRAVVVGIARATATFGSQPIIYTTYTRAKTYAFSERKMLSYILVKIKPDETVPAVAERISRDTGMAARTAREFKRMTLNYVRKNTSILTNFGFVVVIGFIVGAAVTGQIFYNFTLDNLRYFAVFKAMGASDRMLQGMIFVQALLVGFIGFGFGAGITSLVAAITRGGTGLTMTLNWQLLLGSAIAVAVIVLLAALISVRKVMQLEPAVVFK</sequence>
<keyword evidence="3" id="KW-1003">Cell membrane</keyword>
<dbReference type="RefSeq" id="WP_199263960.1">
    <property type="nucleotide sequence ID" value="NZ_CP054140.1"/>
</dbReference>
<accession>A0A7T5VCA4</accession>
<name>A0A7T5VCA4_9BACT</name>
<organism evidence="10 11">
    <name type="scientific">Desulfobulbus oligotrophicus</name>
    <dbReference type="NCBI Taxonomy" id="1909699"/>
    <lineage>
        <taxon>Bacteria</taxon>
        <taxon>Pseudomonadati</taxon>
        <taxon>Thermodesulfobacteriota</taxon>
        <taxon>Desulfobulbia</taxon>
        <taxon>Desulfobulbales</taxon>
        <taxon>Desulfobulbaceae</taxon>
        <taxon>Desulfobulbus</taxon>
    </lineage>
</organism>
<dbReference type="AlphaFoldDB" id="A0A7T5VCA4"/>
<dbReference type="InterPro" id="IPR025857">
    <property type="entry name" value="MacB_PCD"/>
</dbReference>
<feature type="domain" description="ABC3 transporter permease C-terminal" evidence="8">
    <location>
        <begin position="268"/>
        <end position="381"/>
    </location>
</feature>
<comment type="subcellular location">
    <subcellularLocation>
        <location evidence="1">Cell membrane</location>
        <topology evidence="1">Multi-pass membrane protein</topology>
    </subcellularLocation>
</comment>
<dbReference type="PANTHER" id="PTHR43738:SF1">
    <property type="entry name" value="HEMIN TRANSPORT SYSTEM PERMEASE PROTEIN HRTB-RELATED"/>
    <property type="match status" value="1"/>
</dbReference>
<evidence type="ECO:0000313" key="10">
    <source>
        <dbReference type="EMBL" id="QQG65141.1"/>
    </source>
</evidence>
<dbReference type="PANTHER" id="PTHR43738">
    <property type="entry name" value="ABC TRANSPORTER, MEMBRANE PROTEIN"/>
    <property type="match status" value="1"/>
</dbReference>
<dbReference type="Proteomes" id="UP000596092">
    <property type="component" value="Chromosome"/>
</dbReference>